<dbReference type="InterPro" id="IPR051916">
    <property type="entry name" value="GPI-anchor_lipid_remodeler"/>
</dbReference>
<evidence type="ECO:0000313" key="3">
    <source>
        <dbReference type="EMBL" id="KAG7373192.1"/>
    </source>
</evidence>
<evidence type="ECO:0000313" key="4">
    <source>
        <dbReference type="Proteomes" id="UP000693970"/>
    </source>
</evidence>
<dbReference type="GO" id="GO:0004519">
    <property type="term" value="F:endonuclease activity"/>
    <property type="evidence" value="ECO:0007669"/>
    <property type="project" value="UniProtKB-KW"/>
</dbReference>
<dbReference type="AlphaFoldDB" id="A0A9K3M3L1"/>
<dbReference type="GO" id="GO:0006506">
    <property type="term" value="P:GPI anchor biosynthetic process"/>
    <property type="evidence" value="ECO:0007669"/>
    <property type="project" value="TreeGrafter"/>
</dbReference>
<keyword evidence="4" id="KW-1185">Reference proteome</keyword>
<dbReference type="GO" id="GO:0016020">
    <property type="term" value="C:membrane"/>
    <property type="evidence" value="ECO:0007669"/>
    <property type="project" value="GOC"/>
</dbReference>
<reference evidence="3" key="1">
    <citation type="journal article" date="2021" name="Sci. Rep.">
        <title>Diploid genomic architecture of Nitzschia inconspicua, an elite biomass production diatom.</title>
        <authorList>
            <person name="Oliver A."/>
            <person name="Podell S."/>
            <person name="Pinowska A."/>
            <person name="Traller J.C."/>
            <person name="Smith S.R."/>
            <person name="McClure R."/>
            <person name="Beliaev A."/>
            <person name="Bohutskyi P."/>
            <person name="Hill E.A."/>
            <person name="Rabines A."/>
            <person name="Zheng H."/>
            <person name="Allen L.Z."/>
            <person name="Kuo A."/>
            <person name="Grigoriev I.V."/>
            <person name="Allen A.E."/>
            <person name="Hazlebeck D."/>
            <person name="Allen E.E."/>
        </authorList>
    </citation>
    <scope>NUCLEOTIDE SEQUENCE</scope>
    <source>
        <strain evidence="3">Hildebrandi</strain>
    </source>
</reference>
<feature type="region of interest" description="Disordered" evidence="1">
    <location>
        <begin position="46"/>
        <end position="71"/>
    </location>
</feature>
<name>A0A9K3M3L1_9STRA</name>
<protein>
    <submittedName>
        <fullName evidence="3">Endonuclease/exonuclease/phosphatase family protein</fullName>
    </submittedName>
</protein>
<feature type="domain" description="Endonuclease/exonuclease/phosphatase" evidence="2">
    <location>
        <begin position="85"/>
        <end position="352"/>
    </location>
</feature>
<keyword evidence="3" id="KW-0255">Endonuclease</keyword>
<evidence type="ECO:0000259" key="2">
    <source>
        <dbReference type="Pfam" id="PF03372"/>
    </source>
</evidence>
<dbReference type="GO" id="GO:0005783">
    <property type="term" value="C:endoplasmic reticulum"/>
    <property type="evidence" value="ECO:0007669"/>
    <property type="project" value="TreeGrafter"/>
</dbReference>
<sequence length="417" mass="47354">MSQSSSSSSSSSSWMFRPSVLQQPNYHLLKVDEITDYYVRDNERAEQENVSIPSHPLQQQQQQPVEQSSSSSSSASSCVVLLRTAQWNIQAWRSPHGSRADIRGIQNTLRQTNADVLILNEYHWNDYNQIHADFERFLRFQGYRHWYCGTNSTPTLVASKHHVLEYKEIILSYERSALCLKLDVAASSRPVWVIGTHLDHLDGSQRQLEIKRLLNSFKDQNDNHGSNNPFISEHEPVILAGDFNQQRQRDYTKMEWQRIVTSMAKRKACRDDGVGNMLESHSFRCVFDQVLLQDTSNDDDDNNNNNIQVLFNWKTASLPPSTHWSGTTIDYSYSRNLSVQGVYISPAGYSDHRMTVCDWSVPTDPAQAPTATIDAWNDKYHHHMPTTTTTTISVSTMVTATTATWIADDASSSAGSV</sequence>
<dbReference type="Pfam" id="PF03372">
    <property type="entry name" value="Exo_endo_phos"/>
    <property type="match status" value="1"/>
</dbReference>
<keyword evidence="3" id="KW-0540">Nuclease</keyword>
<reference evidence="3" key="2">
    <citation type="submission" date="2021-04" db="EMBL/GenBank/DDBJ databases">
        <authorList>
            <person name="Podell S."/>
        </authorList>
    </citation>
    <scope>NUCLEOTIDE SEQUENCE</scope>
    <source>
        <strain evidence="3">Hildebrandi</strain>
    </source>
</reference>
<keyword evidence="3" id="KW-0378">Hydrolase</keyword>
<organism evidence="3 4">
    <name type="scientific">Nitzschia inconspicua</name>
    <dbReference type="NCBI Taxonomy" id="303405"/>
    <lineage>
        <taxon>Eukaryota</taxon>
        <taxon>Sar</taxon>
        <taxon>Stramenopiles</taxon>
        <taxon>Ochrophyta</taxon>
        <taxon>Bacillariophyta</taxon>
        <taxon>Bacillariophyceae</taxon>
        <taxon>Bacillariophycidae</taxon>
        <taxon>Bacillariales</taxon>
        <taxon>Bacillariaceae</taxon>
        <taxon>Nitzschia</taxon>
    </lineage>
</organism>
<feature type="compositionally biased region" description="Low complexity" evidence="1">
    <location>
        <begin position="51"/>
        <end position="71"/>
    </location>
</feature>
<dbReference type="OrthoDB" id="421982at2759"/>
<dbReference type="PANTHER" id="PTHR14859">
    <property type="entry name" value="CALCOFLUOR WHITE HYPERSENSITIVE PROTEIN PRECURSOR"/>
    <property type="match status" value="1"/>
</dbReference>
<dbReference type="Proteomes" id="UP000693970">
    <property type="component" value="Unassembled WGS sequence"/>
</dbReference>
<accession>A0A9K3M3L1</accession>
<dbReference type="EMBL" id="JAGRRH010000002">
    <property type="protein sequence ID" value="KAG7373192.1"/>
    <property type="molecule type" value="Genomic_DNA"/>
</dbReference>
<proteinExistence type="predicted"/>
<dbReference type="PANTHER" id="PTHR14859:SF0">
    <property type="entry name" value="ENDONUCLEASE_EXONUCLEASE_PHOSPHATASE FAMILY PROTEIN, EXPRESSED"/>
    <property type="match status" value="1"/>
</dbReference>
<gene>
    <name evidence="3" type="ORF">IV203_033916</name>
</gene>
<dbReference type="InterPro" id="IPR005135">
    <property type="entry name" value="Endo/exonuclease/phosphatase"/>
</dbReference>
<comment type="caution">
    <text evidence="3">The sequence shown here is derived from an EMBL/GenBank/DDBJ whole genome shotgun (WGS) entry which is preliminary data.</text>
</comment>
<evidence type="ECO:0000256" key="1">
    <source>
        <dbReference type="SAM" id="MobiDB-lite"/>
    </source>
</evidence>